<proteinExistence type="predicted"/>
<feature type="domain" description="CMP/dCMP-type deaminase" evidence="1">
    <location>
        <begin position="2"/>
        <end position="115"/>
    </location>
</feature>
<evidence type="ECO:0000259" key="1">
    <source>
        <dbReference type="PROSITE" id="PS51747"/>
    </source>
</evidence>
<dbReference type="Gene3D" id="3.40.140.10">
    <property type="entry name" value="Cytidine Deaminase, domain 2"/>
    <property type="match status" value="1"/>
</dbReference>
<accession>A0A450U0U4</accession>
<evidence type="ECO:0000313" key="2">
    <source>
        <dbReference type="EMBL" id="VFJ75968.1"/>
    </source>
</evidence>
<gene>
    <name evidence="2" type="ORF">BECKFW1821C_GA0114237_109410</name>
</gene>
<sequence>MFDNAIVARLVENAKRLMRDRDNPNPFVAIITIGSEIVCEADNRVRPDNDPTAHAEVMAIRAACRKLGSPKIPRCTLYTSCEPCAMCFASAWWAGIREIYYLFPGDGLSLDGQDAWFYRAFSQVARNREGITMNRIHEPIMDGLFRQWRPKAPPASENRT</sequence>
<dbReference type="Pfam" id="PF00383">
    <property type="entry name" value="dCMP_cyt_deam_1"/>
    <property type="match status" value="1"/>
</dbReference>
<protein>
    <submittedName>
        <fullName evidence="2">Guanine deaminase</fullName>
    </submittedName>
</protein>
<dbReference type="CDD" id="cd01285">
    <property type="entry name" value="nucleoside_deaminase"/>
    <property type="match status" value="1"/>
</dbReference>
<dbReference type="AlphaFoldDB" id="A0A450U0U4"/>
<dbReference type="EMBL" id="CAADFE010000094">
    <property type="protein sequence ID" value="VFJ75968.1"/>
    <property type="molecule type" value="Genomic_DNA"/>
</dbReference>
<reference evidence="2" key="1">
    <citation type="submission" date="2019-02" db="EMBL/GenBank/DDBJ databases">
        <authorList>
            <person name="Gruber-Vodicka R. H."/>
            <person name="Seah K. B. B."/>
        </authorList>
    </citation>
    <scope>NUCLEOTIDE SEQUENCE</scope>
    <source>
        <strain evidence="2">BECK_BZ131</strain>
    </source>
</reference>
<dbReference type="GO" id="GO:0006152">
    <property type="term" value="P:purine nucleoside catabolic process"/>
    <property type="evidence" value="ECO:0007669"/>
    <property type="project" value="TreeGrafter"/>
</dbReference>
<dbReference type="PROSITE" id="PS51747">
    <property type="entry name" value="CYT_DCMP_DEAMINASES_2"/>
    <property type="match status" value="1"/>
</dbReference>
<dbReference type="InterPro" id="IPR016193">
    <property type="entry name" value="Cytidine_deaminase-like"/>
</dbReference>
<dbReference type="PANTHER" id="PTHR11079">
    <property type="entry name" value="CYTOSINE DEAMINASE FAMILY MEMBER"/>
    <property type="match status" value="1"/>
</dbReference>
<name>A0A450U0U4_9GAMM</name>
<dbReference type="GO" id="GO:0047974">
    <property type="term" value="F:guanosine deaminase activity"/>
    <property type="evidence" value="ECO:0007669"/>
    <property type="project" value="TreeGrafter"/>
</dbReference>
<dbReference type="InterPro" id="IPR002125">
    <property type="entry name" value="CMP_dCMP_dom"/>
</dbReference>
<dbReference type="PANTHER" id="PTHR11079:SF161">
    <property type="entry name" value="CMP_DCMP-TYPE DEAMINASE DOMAIN-CONTAINING PROTEIN"/>
    <property type="match status" value="1"/>
</dbReference>
<dbReference type="SUPFAM" id="SSF53927">
    <property type="entry name" value="Cytidine deaminase-like"/>
    <property type="match status" value="1"/>
</dbReference>
<organism evidence="2">
    <name type="scientific">Candidatus Kentrum sp. FW</name>
    <dbReference type="NCBI Taxonomy" id="2126338"/>
    <lineage>
        <taxon>Bacteria</taxon>
        <taxon>Pseudomonadati</taxon>
        <taxon>Pseudomonadota</taxon>
        <taxon>Gammaproteobacteria</taxon>
        <taxon>Candidatus Kentrum</taxon>
    </lineage>
</organism>